<evidence type="ECO:0000313" key="12">
    <source>
        <dbReference type="Proteomes" id="UP000319040"/>
    </source>
</evidence>
<dbReference type="Gene3D" id="1.20.1530.20">
    <property type="match status" value="1"/>
</dbReference>
<gene>
    <name evidence="11" type="ORF">SAMN06265379_11070</name>
</gene>
<keyword evidence="7" id="KW-0406">Ion transport</keyword>
<accession>A0A521ERZ8</accession>
<feature type="transmembrane region" description="Helical" evidence="9">
    <location>
        <begin position="101"/>
        <end position="127"/>
    </location>
</feature>
<keyword evidence="12" id="KW-1185">Reference proteome</keyword>
<evidence type="ECO:0000256" key="1">
    <source>
        <dbReference type="ARBA" id="ARBA00004651"/>
    </source>
</evidence>
<dbReference type="GO" id="GO:0005886">
    <property type="term" value="C:plasma membrane"/>
    <property type="evidence" value="ECO:0007669"/>
    <property type="project" value="UniProtKB-SubCell"/>
</dbReference>
<dbReference type="Pfam" id="PF00999">
    <property type="entry name" value="Na_H_Exchanger"/>
    <property type="match status" value="1"/>
</dbReference>
<keyword evidence="3" id="KW-0050">Antiport</keyword>
<feature type="transmembrane region" description="Helical" evidence="9">
    <location>
        <begin position="15"/>
        <end position="33"/>
    </location>
</feature>
<dbReference type="EMBL" id="FXTB01000010">
    <property type="protein sequence ID" value="SMO85880.1"/>
    <property type="molecule type" value="Genomic_DNA"/>
</dbReference>
<feature type="transmembrane region" description="Helical" evidence="9">
    <location>
        <begin position="381"/>
        <end position="401"/>
    </location>
</feature>
<reference evidence="11 12" key="1">
    <citation type="submission" date="2017-05" db="EMBL/GenBank/DDBJ databases">
        <authorList>
            <person name="Varghese N."/>
            <person name="Submissions S."/>
        </authorList>
    </citation>
    <scope>NUCLEOTIDE SEQUENCE [LARGE SCALE GENOMIC DNA]</scope>
    <source>
        <strain evidence="11 12">DSM 27040</strain>
    </source>
</reference>
<evidence type="ECO:0000256" key="8">
    <source>
        <dbReference type="ARBA" id="ARBA00023136"/>
    </source>
</evidence>
<protein>
    <submittedName>
        <fullName evidence="11">Sodium/proton antiporter, CPA1 family</fullName>
    </submittedName>
</protein>
<proteinExistence type="predicted"/>
<dbReference type="InterPro" id="IPR038770">
    <property type="entry name" value="Na+/solute_symporter_sf"/>
</dbReference>
<feature type="domain" description="Cation/H+ exchanger transmembrane" evidence="10">
    <location>
        <begin position="28"/>
        <end position="392"/>
    </location>
</feature>
<evidence type="ECO:0000256" key="5">
    <source>
        <dbReference type="ARBA" id="ARBA00022692"/>
    </source>
</evidence>
<evidence type="ECO:0000256" key="2">
    <source>
        <dbReference type="ARBA" id="ARBA00022448"/>
    </source>
</evidence>
<organism evidence="11 12">
    <name type="scientific">Saccharicrinis carchari</name>
    <dbReference type="NCBI Taxonomy" id="1168039"/>
    <lineage>
        <taxon>Bacteria</taxon>
        <taxon>Pseudomonadati</taxon>
        <taxon>Bacteroidota</taxon>
        <taxon>Bacteroidia</taxon>
        <taxon>Marinilabiliales</taxon>
        <taxon>Marinilabiliaceae</taxon>
        <taxon>Saccharicrinis</taxon>
    </lineage>
</organism>
<comment type="subcellular location">
    <subcellularLocation>
        <location evidence="1">Cell membrane</location>
        <topology evidence="1">Multi-pass membrane protein</topology>
    </subcellularLocation>
</comment>
<dbReference type="OrthoDB" id="643057at2"/>
<dbReference type="InterPro" id="IPR006153">
    <property type="entry name" value="Cation/H_exchanger_TM"/>
</dbReference>
<keyword evidence="2" id="KW-0813">Transport</keyword>
<dbReference type="PANTHER" id="PTHR32507:SF0">
    <property type="entry name" value="NA(+)_H(+) ANTIPORTER 2-RELATED"/>
    <property type="match status" value="1"/>
</dbReference>
<evidence type="ECO:0000256" key="3">
    <source>
        <dbReference type="ARBA" id="ARBA00022449"/>
    </source>
</evidence>
<dbReference type="PANTHER" id="PTHR32507">
    <property type="entry name" value="NA(+)/H(+) ANTIPORTER 1"/>
    <property type="match status" value="1"/>
</dbReference>
<feature type="transmembrane region" description="Helical" evidence="9">
    <location>
        <begin position="69"/>
        <end position="89"/>
    </location>
</feature>
<keyword evidence="6 9" id="KW-1133">Transmembrane helix</keyword>
<feature type="transmembrane region" description="Helical" evidence="9">
    <location>
        <begin position="353"/>
        <end position="369"/>
    </location>
</feature>
<dbReference type="GO" id="GO:0015297">
    <property type="term" value="F:antiporter activity"/>
    <property type="evidence" value="ECO:0007669"/>
    <property type="project" value="UniProtKB-KW"/>
</dbReference>
<dbReference type="AlphaFoldDB" id="A0A521ERZ8"/>
<feature type="transmembrane region" description="Helical" evidence="9">
    <location>
        <begin position="195"/>
        <end position="218"/>
    </location>
</feature>
<sequence>MELLSIQNVVNGDNMAYFLIIGATLIIILSYMFSIISQKTAVPSVILLILLGFFSKKIFNIGIEDVNWVFPLEILGIVGLMLIVLEGALDLKLSRERWPMIWKSGLIALVALFVNVFIFTFGIQLIIGNLDFLTAFIYAIPLSIISSAIVIPSVNQLEEEKKEFLIYESTLSDIFGLILFYAVVNNVHTTEATTIGINVVANLAGTLVLSVVVGYFMIIFFQRINTQVKLFLFISVLLLLYAVGKVFHLSSLLIILVFGLILENRHIFFFGPIKKFLRENQVTQVLNDFKLLTAESAFVVRTFFFFVFGLSITIAGIFHTSVMLGSLVFLVLIFVVRWGLFKLIVKKNFMPEVFIAPRGLISVLLYFAIPEEFVINDFNTGILLFIILGTSITMAWSLVHYKLGKGGRMKKLAEVRSSFLKGHKTEETDSENEDKE</sequence>
<keyword evidence="5 9" id="KW-0812">Transmembrane</keyword>
<evidence type="ECO:0000256" key="7">
    <source>
        <dbReference type="ARBA" id="ARBA00023065"/>
    </source>
</evidence>
<feature type="transmembrane region" description="Helical" evidence="9">
    <location>
        <begin position="133"/>
        <end position="152"/>
    </location>
</feature>
<dbReference type="GO" id="GO:1902600">
    <property type="term" value="P:proton transmembrane transport"/>
    <property type="evidence" value="ECO:0007669"/>
    <property type="project" value="InterPro"/>
</dbReference>
<feature type="transmembrane region" description="Helical" evidence="9">
    <location>
        <begin position="164"/>
        <end position="183"/>
    </location>
</feature>
<feature type="transmembrane region" description="Helical" evidence="9">
    <location>
        <begin position="230"/>
        <end position="247"/>
    </location>
</feature>
<evidence type="ECO:0000256" key="6">
    <source>
        <dbReference type="ARBA" id="ARBA00022989"/>
    </source>
</evidence>
<keyword evidence="4" id="KW-1003">Cell membrane</keyword>
<evidence type="ECO:0000313" key="11">
    <source>
        <dbReference type="EMBL" id="SMO85880.1"/>
    </source>
</evidence>
<keyword evidence="8 9" id="KW-0472">Membrane</keyword>
<evidence type="ECO:0000259" key="10">
    <source>
        <dbReference type="Pfam" id="PF00999"/>
    </source>
</evidence>
<name>A0A521ERZ8_SACCC</name>
<dbReference type="Proteomes" id="UP000319040">
    <property type="component" value="Unassembled WGS sequence"/>
</dbReference>
<feature type="transmembrane region" description="Helical" evidence="9">
    <location>
        <begin position="324"/>
        <end position="341"/>
    </location>
</feature>
<evidence type="ECO:0000256" key="4">
    <source>
        <dbReference type="ARBA" id="ARBA00022475"/>
    </source>
</evidence>
<feature type="transmembrane region" description="Helical" evidence="9">
    <location>
        <begin position="298"/>
        <end position="318"/>
    </location>
</feature>
<evidence type="ECO:0000256" key="9">
    <source>
        <dbReference type="SAM" id="Phobius"/>
    </source>
</evidence>